<feature type="binding site" evidence="11">
    <location>
        <position position="210"/>
    </location>
    <ligand>
        <name>Mg(2+)</name>
        <dbReference type="ChEBI" id="CHEBI:18420"/>
    </ligand>
</feature>
<comment type="similarity">
    <text evidence="11">Belongs to the SrkA/RdoA protein kinase family.</text>
</comment>
<proteinExistence type="inferred from homology"/>
<gene>
    <name evidence="13" type="primary">rdoA</name>
    <name evidence="11" type="synonym">srkA</name>
    <name evidence="13" type="ORF">HMPREF0758_1306</name>
</gene>
<dbReference type="GO" id="GO:0000287">
    <property type="term" value="F:magnesium ion binding"/>
    <property type="evidence" value="ECO:0007669"/>
    <property type="project" value="UniProtKB-UniRule"/>
</dbReference>
<comment type="catalytic activity">
    <reaction evidence="11">
        <text>L-threonyl-[protein] + ATP = O-phospho-L-threonyl-[protein] + ADP + H(+)</text>
        <dbReference type="Rhea" id="RHEA:46608"/>
        <dbReference type="Rhea" id="RHEA-COMP:11060"/>
        <dbReference type="Rhea" id="RHEA-COMP:11605"/>
        <dbReference type="ChEBI" id="CHEBI:15378"/>
        <dbReference type="ChEBI" id="CHEBI:30013"/>
        <dbReference type="ChEBI" id="CHEBI:30616"/>
        <dbReference type="ChEBI" id="CHEBI:61977"/>
        <dbReference type="ChEBI" id="CHEBI:456216"/>
        <dbReference type="EC" id="2.7.11.1"/>
    </reaction>
</comment>
<dbReference type="GO" id="GO:0005737">
    <property type="term" value="C:cytoplasm"/>
    <property type="evidence" value="ECO:0007669"/>
    <property type="project" value="UniProtKB-SubCell"/>
</dbReference>
<evidence type="ECO:0000256" key="9">
    <source>
        <dbReference type="ARBA" id="ARBA00022842"/>
    </source>
</evidence>
<dbReference type="HAMAP" id="MF_01497">
    <property type="entry name" value="SrkA_kinase"/>
    <property type="match status" value="1"/>
</dbReference>
<keyword evidence="9 11" id="KW-0460">Magnesium</keyword>
<dbReference type="EC" id="2.7.11.1" evidence="11"/>
<keyword evidence="1 11" id="KW-0963">Cytoplasm</keyword>
<dbReference type="Gene3D" id="1.10.510.10">
    <property type="entry name" value="Transferase(Phosphotransferase) domain 1"/>
    <property type="match status" value="1"/>
</dbReference>
<feature type="site" description="ATP" evidence="11">
    <location>
        <position position="40"/>
    </location>
</feature>
<feature type="domain" description="Aminoglycoside phosphotransferase" evidence="12">
    <location>
        <begin position="36"/>
        <end position="263"/>
    </location>
</feature>
<evidence type="ECO:0000259" key="12">
    <source>
        <dbReference type="Pfam" id="PF01636"/>
    </source>
</evidence>
<evidence type="ECO:0000256" key="5">
    <source>
        <dbReference type="ARBA" id="ARBA00022723"/>
    </source>
</evidence>
<organism evidence="13 14">
    <name type="scientific">Serratia odorifera DSM 4582</name>
    <dbReference type="NCBI Taxonomy" id="667129"/>
    <lineage>
        <taxon>Bacteria</taxon>
        <taxon>Pseudomonadati</taxon>
        <taxon>Pseudomonadota</taxon>
        <taxon>Gammaproteobacteria</taxon>
        <taxon>Enterobacterales</taxon>
        <taxon>Yersiniaceae</taxon>
        <taxon>Serratia</taxon>
    </lineage>
</organism>
<comment type="subunit">
    <text evidence="11">Monomer.</text>
</comment>
<evidence type="ECO:0000256" key="2">
    <source>
        <dbReference type="ARBA" id="ARBA00022527"/>
    </source>
</evidence>
<dbReference type="Gene3D" id="3.30.200.70">
    <property type="match status" value="1"/>
</dbReference>
<comment type="cofactor">
    <cofactor evidence="11">
        <name>Mg(2+)</name>
        <dbReference type="ChEBI" id="CHEBI:18420"/>
    </cofactor>
</comment>
<dbReference type="InterPro" id="IPR032882">
    <property type="entry name" value="SrkA/RdoA"/>
</dbReference>
<comment type="caution">
    <text evidence="13">The sequence shown here is derived from an EMBL/GenBank/DDBJ whole genome shotgun (WGS) entry which is preliminary data.</text>
</comment>
<dbReference type="GO" id="GO:0106310">
    <property type="term" value="F:protein serine kinase activity"/>
    <property type="evidence" value="ECO:0007669"/>
    <property type="project" value="RHEA"/>
</dbReference>
<feature type="active site" description="Proton acceptor" evidence="11">
    <location>
        <position position="205"/>
    </location>
</feature>
<dbReference type="SUPFAM" id="SSF56112">
    <property type="entry name" value="Protein kinase-like (PK-like)"/>
    <property type="match status" value="1"/>
</dbReference>
<evidence type="ECO:0000256" key="1">
    <source>
        <dbReference type="ARBA" id="ARBA00022490"/>
    </source>
</evidence>
<keyword evidence="3 11" id="KW-0597">Phosphoprotein</keyword>
<evidence type="ECO:0000256" key="6">
    <source>
        <dbReference type="ARBA" id="ARBA00022741"/>
    </source>
</evidence>
<dbReference type="PANTHER" id="PTHR39573:SF1">
    <property type="entry name" value="STRESS RESPONSE KINASE A"/>
    <property type="match status" value="1"/>
</dbReference>
<keyword evidence="4 11" id="KW-0808">Transferase</keyword>
<feature type="binding site" evidence="11">
    <location>
        <position position="221"/>
    </location>
    <ligand>
        <name>Mg(2+)</name>
        <dbReference type="ChEBI" id="CHEBI:18420"/>
    </ligand>
</feature>
<dbReference type="Gene3D" id="1.20.1270.170">
    <property type="match status" value="1"/>
</dbReference>
<dbReference type="GO" id="GO:0005524">
    <property type="term" value="F:ATP binding"/>
    <property type="evidence" value="ECO:0007669"/>
    <property type="project" value="UniProtKB-UniRule"/>
</dbReference>
<comment type="subcellular location">
    <subcellularLocation>
        <location evidence="11">Cytoplasm</location>
    </subcellularLocation>
</comment>
<evidence type="ECO:0000256" key="4">
    <source>
        <dbReference type="ARBA" id="ARBA00022679"/>
    </source>
</evidence>
<evidence type="ECO:0000313" key="13">
    <source>
        <dbReference type="EMBL" id="EFE97214.1"/>
    </source>
</evidence>
<protein>
    <recommendedName>
        <fullName evidence="11">Stress response kinase A</fullName>
        <ecNumber evidence="11">2.7.11.1</ecNumber>
    </recommendedName>
    <alternativeName>
        <fullName evidence="11">Serine/threonine-protein kinase SrkA</fullName>
    </alternativeName>
</protein>
<evidence type="ECO:0000313" key="14">
    <source>
        <dbReference type="Proteomes" id="UP000005723"/>
    </source>
</evidence>
<dbReference type="Proteomes" id="UP000005723">
    <property type="component" value="Unassembled WGS sequence"/>
</dbReference>
<dbReference type="EMBL" id="ADBY01000022">
    <property type="protein sequence ID" value="EFE97214.1"/>
    <property type="molecule type" value="Genomic_DNA"/>
</dbReference>
<reference evidence="13 14" key="1">
    <citation type="submission" date="2010-01" db="EMBL/GenBank/DDBJ databases">
        <authorList>
            <person name="Muzny D."/>
            <person name="Qin X."/>
            <person name="Deng J."/>
            <person name="Jiang H."/>
            <person name="Liu Y."/>
            <person name="Qu J."/>
            <person name="Song X.-Z."/>
            <person name="Zhang L."/>
            <person name="Thornton R."/>
            <person name="Coyle M."/>
            <person name="Francisco L."/>
            <person name="Jackson L."/>
            <person name="Javaid M."/>
            <person name="Korchina V."/>
            <person name="Kovar C."/>
            <person name="Mata R."/>
            <person name="Mathew T."/>
            <person name="Ngo R."/>
            <person name="Nguyen L."/>
            <person name="Nguyen N."/>
            <person name="Okwuonu G."/>
            <person name="Ongeri F."/>
            <person name="Pham C."/>
            <person name="Simmons D."/>
            <person name="Wilczek-Boney K."/>
            <person name="Hale W."/>
            <person name="Jakkamsetti A."/>
            <person name="Pham P."/>
            <person name="Ruth R."/>
            <person name="San Lucas F."/>
            <person name="Warren J."/>
            <person name="Zhang J."/>
            <person name="Zhao Z."/>
            <person name="Zhou C."/>
            <person name="Zhu D."/>
            <person name="Lee S."/>
            <person name="Bess C."/>
            <person name="Blankenburg K."/>
            <person name="Forbes L."/>
            <person name="Fu Q."/>
            <person name="Gubbala S."/>
            <person name="Hirani K."/>
            <person name="Jayaseelan J.C."/>
            <person name="Lara F."/>
            <person name="Munidasa M."/>
            <person name="Palculict T."/>
            <person name="Patil S."/>
            <person name="Pu L.-L."/>
            <person name="Saada N."/>
            <person name="Tang L."/>
            <person name="Weissenberger G."/>
            <person name="Zhu Y."/>
            <person name="Hemphill L."/>
            <person name="Shang Y."/>
            <person name="Youmans B."/>
            <person name="Ayvaz T."/>
            <person name="Ross M."/>
            <person name="Santibanez J."/>
            <person name="Aqrawi P."/>
            <person name="Gross S."/>
            <person name="Joshi V."/>
            <person name="Fowler G."/>
            <person name="Nazareth L."/>
            <person name="Reid J."/>
            <person name="Worley K."/>
            <person name="Petrosino J."/>
            <person name="Highlander S."/>
            <person name="Gibbs R."/>
        </authorList>
    </citation>
    <scope>NUCLEOTIDE SEQUENCE [LARGE SCALE GENOMIC DNA]</scope>
    <source>
        <strain evidence="13 14">DSM 4582</strain>
    </source>
</reference>
<keyword evidence="8 11" id="KW-0067">ATP-binding</keyword>
<keyword evidence="14" id="KW-1185">Reference proteome</keyword>
<keyword evidence="2 11" id="KW-0723">Serine/threonine-protein kinase</keyword>
<keyword evidence="10 11" id="KW-0346">Stress response</keyword>
<dbReference type="GO" id="GO:0004674">
    <property type="term" value="F:protein serine/threonine kinase activity"/>
    <property type="evidence" value="ECO:0007669"/>
    <property type="project" value="UniProtKB-UniRule"/>
</dbReference>
<evidence type="ECO:0000256" key="11">
    <source>
        <dbReference type="HAMAP-Rule" id="MF_01497"/>
    </source>
</evidence>
<dbReference type="HOGENOM" id="CLU_054715_0_0_6"/>
<keyword evidence="6 11" id="KW-0547">Nucleotide-binding</keyword>
<keyword evidence="5 11" id="KW-0479">Metal-binding</keyword>
<evidence type="ECO:0000256" key="3">
    <source>
        <dbReference type="ARBA" id="ARBA00022553"/>
    </source>
</evidence>
<sequence>MNVVMNNSAFNFDTLSPDLIMDALEGVGLRVDSGLTALNSYENRVYQFMDEARQRYVVKFYRPERWSAAQIGEEHQFAHDLADAEIPAVAPLMLQGKTLHQHGGFFFTVFPSVGGRQYEIDNLDHLEWVGRFLGRIHQVGAEKRFIERPTIGIDEYLTAPRTVLANCDLVPKAQRAGFLAATDRLIEAIKPRWHLDWQPLRLHGDCHPGNILWRDGPLFVDLDDARNGPAVQDLWMLLHGERHDQLMQLDILLEAYGEFTEFDQGELALIEPLRAMRMVYYLAWVARRWQDPAFPRSFPWMAESDFWLSQTAAFTEQVKLLQEPPLQLMPMY</sequence>
<dbReference type="PANTHER" id="PTHR39573">
    <property type="entry name" value="STRESS RESPONSE KINASE A"/>
    <property type="match status" value="1"/>
</dbReference>
<accession>D4DZF6</accession>
<evidence type="ECO:0000256" key="8">
    <source>
        <dbReference type="ARBA" id="ARBA00022840"/>
    </source>
</evidence>
<keyword evidence="7 11" id="KW-0418">Kinase</keyword>
<feature type="active site" evidence="11">
    <location>
        <position position="221"/>
    </location>
</feature>
<name>D4DZF6_SEROD</name>
<dbReference type="InterPro" id="IPR002575">
    <property type="entry name" value="Aminoglycoside_PTrfase"/>
</dbReference>
<dbReference type="InterPro" id="IPR011009">
    <property type="entry name" value="Kinase-like_dom_sf"/>
</dbReference>
<evidence type="ECO:0000256" key="7">
    <source>
        <dbReference type="ARBA" id="ARBA00022777"/>
    </source>
</evidence>
<comment type="catalytic activity">
    <reaction evidence="11">
        <text>L-seryl-[protein] + ATP = O-phospho-L-seryl-[protein] + ADP + H(+)</text>
        <dbReference type="Rhea" id="RHEA:17989"/>
        <dbReference type="Rhea" id="RHEA-COMP:9863"/>
        <dbReference type="Rhea" id="RHEA-COMP:11604"/>
        <dbReference type="ChEBI" id="CHEBI:15378"/>
        <dbReference type="ChEBI" id="CHEBI:29999"/>
        <dbReference type="ChEBI" id="CHEBI:30616"/>
        <dbReference type="ChEBI" id="CHEBI:83421"/>
        <dbReference type="ChEBI" id="CHEBI:456216"/>
        <dbReference type="EC" id="2.7.11.1"/>
    </reaction>
</comment>
<dbReference type="NCBIfam" id="NF008738">
    <property type="entry name" value="PRK11768.1"/>
    <property type="match status" value="1"/>
</dbReference>
<evidence type="ECO:0000256" key="10">
    <source>
        <dbReference type="ARBA" id="ARBA00023016"/>
    </source>
</evidence>
<comment type="function">
    <text evidence="11">A protein kinase that phosphorylates Ser and Thr residues. Probably acts to suppress the effects of stress linked to accumulation of reactive oxygen species. Probably involved in the extracytoplasmic stress response.</text>
</comment>
<dbReference type="STRING" id="667129.HMPREF0758_1306"/>
<dbReference type="AlphaFoldDB" id="D4DZF6"/>
<dbReference type="Pfam" id="PF01636">
    <property type="entry name" value="APH"/>
    <property type="match status" value="1"/>
</dbReference>